<accession>A0A1A8HEI9</accession>
<protein>
    <submittedName>
        <fullName evidence="2">Uncharacterized protein</fullName>
    </submittedName>
</protein>
<reference evidence="2" key="2">
    <citation type="submission" date="2016-06" db="EMBL/GenBank/DDBJ databases">
        <title>The genome of a short-lived fish provides insights into sex chromosome evolution and the genetic control of aging.</title>
        <authorList>
            <person name="Reichwald K."/>
            <person name="Felder M."/>
            <person name="Petzold A."/>
            <person name="Koch P."/>
            <person name="Groth M."/>
            <person name="Platzer M."/>
        </authorList>
    </citation>
    <scope>NUCLEOTIDE SEQUENCE</scope>
    <source>
        <tissue evidence="2">Brain</tissue>
    </source>
</reference>
<dbReference type="EMBL" id="HAEC01013412">
    <property type="protein sequence ID" value="SBQ81629.1"/>
    <property type="molecule type" value="Transcribed_RNA"/>
</dbReference>
<feature type="non-terminal residue" evidence="2">
    <location>
        <position position="1"/>
    </location>
</feature>
<name>A0A1A8HEI9_9TELE</name>
<reference evidence="2" key="1">
    <citation type="submission" date="2016-05" db="EMBL/GenBank/DDBJ databases">
        <authorList>
            <person name="Lavstsen T."/>
            <person name="Jespersen J.S."/>
        </authorList>
    </citation>
    <scope>NUCLEOTIDE SEQUENCE</scope>
    <source>
        <tissue evidence="2">Brain</tissue>
    </source>
</reference>
<dbReference type="AlphaFoldDB" id="A0A1A8HEI9"/>
<evidence type="ECO:0000256" key="1">
    <source>
        <dbReference type="SAM" id="MobiDB-lite"/>
    </source>
</evidence>
<organism evidence="2">
    <name type="scientific">Nothobranchius korthausae</name>
    <dbReference type="NCBI Taxonomy" id="1143690"/>
    <lineage>
        <taxon>Eukaryota</taxon>
        <taxon>Metazoa</taxon>
        <taxon>Chordata</taxon>
        <taxon>Craniata</taxon>
        <taxon>Vertebrata</taxon>
        <taxon>Euteleostomi</taxon>
        <taxon>Actinopterygii</taxon>
        <taxon>Neopterygii</taxon>
        <taxon>Teleostei</taxon>
        <taxon>Neoteleostei</taxon>
        <taxon>Acanthomorphata</taxon>
        <taxon>Ovalentaria</taxon>
        <taxon>Atherinomorphae</taxon>
        <taxon>Cyprinodontiformes</taxon>
        <taxon>Nothobranchiidae</taxon>
        <taxon>Nothobranchius</taxon>
    </lineage>
</organism>
<sequence length="73" mass="7887">KEEKPKKDRGLLNLSVEEKHGKGQNSTTTLNEDIDRDGAKPFGISSTSPAQRKKMKTKLGVAAADPAQCGSYK</sequence>
<gene>
    <name evidence="2" type="primary">Nfu_g_1_002176</name>
</gene>
<evidence type="ECO:0000313" key="2">
    <source>
        <dbReference type="EMBL" id="SBQ81629.1"/>
    </source>
</evidence>
<proteinExistence type="predicted"/>
<feature type="compositionally biased region" description="Basic and acidic residues" evidence="1">
    <location>
        <begin position="1"/>
        <end position="21"/>
    </location>
</feature>
<feature type="region of interest" description="Disordered" evidence="1">
    <location>
        <begin position="1"/>
        <end position="73"/>
    </location>
</feature>